<reference evidence="1 2" key="1">
    <citation type="submission" date="2023-08" db="EMBL/GenBank/DDBJ databases">
        <title>Rhodoferax potami sp. nov. and Rhodoferax mekongensis sp. nov., isolated from the Mekong River in Thailand.</title>
        <authorList>
            <person name="Kitikhun S."/>
            <person name="Charoenyingcharoen P."/>
            <person name="Siriarchawattana P."/>
            <person name="Likhitrattanapisal S."/>
            <person name="Nilsakha T."/>
            <person name="Chanpet A."/>
            <person name="Rattanawaree P."/>
            <person name="Ingsriswang S."/>
        </authorList>
    </citation>
    <scope>NUCLEOTIDE SEQUENCE [LARGE SCALE GENOMIC DNA]</scope>
    <source>
        <strain evidence="1 2">TBRC 17660</strain>
    </source>
</reference>
<organism evidence="1 2">
    <name type="scientific">Rhodoferax potami</name>
    <dbReference type="NCBI Taxonomy" id="3068338"/>
    <lineage>
        <taxon>Bacteria</taxon>
        <taxon>Pseudomonadati</taxon>
        <taxon>Pseudomonadota</taxon>
        <taxon>Betaproteobacteria</taxon>
        <taxon>Burkholderiales</taxon>
        <taxon>Comamonadaceae</taxon>
        <taxon>Rhodoferax</taxon>
    </lineage>
</organism>
<evidence type="ECO:0000313" key="2">
    <source>
        <dbReference type="Proteomes" id="UP001321700"/>
    </source>
</evidence>
<dbReference type="RefSeq" id="WP_313876398.1">
    <property type="nucleotide sequence ID" value="NZ_JAVBIK010000003.1"/>
</dbReference>
<dbReference type="EMBL" id="JAVBIK010000003">
    <property type="protein sequence ID" value="MDT7520734.1"/>
    <property type="molecule type" value="Genomic_DNA"/>
</dbReference>
<comment type="caution">
    <text evidence="1">The sequence shown here is derived from an EMBL/GenBank/DDBJ whole genome shotgun (WGS) entry which is preliminary data.</text>
</comment>
<name>A0ABU3KSE4_9BURK</name>
<proteinExistence type="predicted"/>
<dbReference type="Proteomes" id="UP001321700">
    <property type="component" value="Unassembled WGS sequence"/>
</dbReference>
<gene>
    <name evidence="1" type="ORF">RAE19_19010</name>
</gene>
<sequence length="55" mass="5822">MSRPPASQAEHLSGLRSAITQLEADPVQADAVRVLSHALTGYRVVLQGRNALLGV</sequence>
<keyword evidence="2" id="KW-1185">Reference proteome</keyword>
<protein>
    <submittedName>
        <fullName evidence="1">Uncharacterized protein</fullName>
    </submittedName>
</protein>
<evidence type="ECO:0000313" key="1">
    <source>
        <dbReference type="EMBL" id="MDT7520734.1"/>
    </source>
</evidence>
<accession>A0ABU3KSE4</accession>